<keyword evidence="2" id="KW-1185">Reference proteome</keyword>
<evidence type="ECO:0000313" key="1">
    <source>
        <dbReference type="EMBL" id="KAL0933974.1"/>
    </source>
</evidence>
<name>A0ACC3YPX9_COLTU</name>
<comment type="caution">
    <text evidence="1">The sequence shown here is derived from an EMBL/GenBank/DDBJ whole genome shotgun (WGS) entry which is preliminary data.</text>
</comment>
<proteinExistence type="predicted"/>
<dbReference type="Proteomes" id="UP000805649">
    <property type="component" value="Unassembled WGS sequence"/>
</dbReference>
<protein>
    <submittedName>
        <fullName evidence="1">Transcriptional regulatory protein C25B8.11</fullName>
    </submittedName>
</protein>
<organism evidence="1 2">
    <name type="scientific">Colletotrichum truncatum</name>
    <name type="common">Anthracnose fungus</name>
    <name type="synonym">Colletotrichum capsici</name>
    <dbReference type="NCBI Taxonomy" id="5467"/>
    <lineage>
        <taxon>Eukaryota</taxon>
        <taxon>Fungi</taxon>
        <taxon>Dikarya</taxon>
        <taxon>Ascomycota</taxon>
        <taxon>Pezizomycotina</taxon>
        <taxon>Sordariomycetes</taxon>
        <taxon>Hypocreomycetidae</taxon>
        <taxon>Glomerellales</taxon>
        <taxon>Glomerellaceae</taxon>
        <taxon>Colletotrichum</taxon>
        <taxon>Colletotrichum truncatum species complex</taxon>
    </lineage>
</organism>
<evidence type="ECO:0000313" key="2">
    <source>
        <dbReference type="Proteomes" id="UP000805649"/>
    </source>
</evidence>
<gene>
    <name evidence="1" type="ORF">CTRU02_210773</name>
</gene>
<sequence>MSKRQRPCDLCRSRKTACRIDQAPPCRLCVLHGRECTFVEAAVPRKRPHLLDGLGVHDGVTTQSLSLQSEQANSPNSMNVLPSLIGETTPGDTTMNFAGDFNFDTTQSEFEAMFRSPRLPSTPSVAGTPETSIRKAAVQSPKIDYLTGANPQLLGLSSDMDPILLRSYRYDEEGMFGFKELAISSVQDRPMPCQFLISQQSLFSRSREEAGLGKLLEAELKRELEKIVPIEVGKRLIILFLKFINPQWPIFSLSQSLDIYSTPSHTLAAVYALSLPFAIHDDKLSVDVAYDKPPYPALSNIIEKAVTYEIHSPSMFLIQILLLLVLRPSLDPLVGDAAYRWDLLSRLTSCAATLGLHLDPSTWPLEVWQKAQRRRLSFFIYTLDKWLACGLGRPPLIHNDNWIVTSLEPEDFDDSSLEWTQINILSATVNRLGQLYVQLIILRAELRTSLPDHDGDSLSSHVQTLRKSLKDCLAALSDIIRTLSPDTDSVFWPPWAQYAFSSVCFTLMTMVVTSPNVEEASSWISELQSTRKSLRLKVASFPFLRLGLLRIDAIFWRGISSVLHLEPHVSDAFQAMELT</sequence>
<accession>A0ACC3YPX9</accession>
<dbReference type="EMBL" id="VUJX02000007">
    <property type="protein sequence ID" value="KAL0933974.1"/>
    <property type="molecule type" value="Genomic_DNA"/>
</dbReference>
<reference evidence="1 2" key="1">
    <citation type="journal article" date="2020" name="Phytopathology">
        <title>Genome Sequence Resources of Colletotrichum truncatum, C. plurivorum, C. musicola, and C. sojae: Four Species Pathogenic to Soybean (Glycine max).</title>
        <authorList>
            <person name="Rogerio F."/>
            <person name="Boufleur T.R."/>
            <person name="Ciampi-Guillardi M."/>
            <person name="Sukno S.A."/>
            <person name="Thon M.R."/>
            <person name="Massola Junior N.S."/>
            <person name="Baroncelli R."/>
        </authorList>
    </citation>
    <scope>NUCLEOTIDE SEQUENCE [LARGE SCALE GENOMIC DNA]</scope>
    <source>
        <strain evidence="1 2">CMES1059</strain>
    </source>
</reference>